<organism evidence="2 3">
    <name type="scientific">Syphacia muris</name>
    <dbReference type="NCBI Taxonomy" id="451379"/>
    <lineage>
        <taxon>Eukaryota</taxon>
        <taxon>Metazoa</taxon>
        <taxon>Ecdysozoa</taxon>
        <taxon>Nematoda</taxon>
        <taxon>Chromadorea</taxon>
        <taxon>Rhabditida</taxon>
        <taxon>Spirurina</taxon>
        <taxon>Oxyuridomorpha</taxon>
        <taxon>Oxyuroidea</taxon>
        <taxon>Oxyuridae</taxon>
        <taxon>Syphacia</taxon>
    </lineage>
</organism>
<dbReference type="SMART" id="SM00473">
    <property type="entry name" value="PAN_AP"/>
    <property type="match status" value="3"/>
</dbReference>
<dbReference type="AlphaFoldDB" id="A0A0N5AAC3"/>
<dbReference type="PROSITE" id="PS50948">
    <property type="entry name" value="PAN"/>
    <property type="match status" value="3"/>
</dbReference>
<protein>
    <submittedName>
        <fullName evidence="3">Apple domain-containing protein</fullName>
    </submittedName>
</protein>
<evidence type="ECO:0000313" key="2">
    <source>
        <dbReference type="Proteomes" id="UP000046393"/>
    </source>
</evidence>
<dbReference type="Gene3D" id="3.50.4.10">
    <property type="entry name" value="Hepatocyte Growth Factor"/>
    <property type="match status" value="1"/>
</dbReference>
<keyword evidence="2" id="KW-1185">Reference proteome</keyword>
<reference evidence="3" key="1">
    <citation type="submission" date="2017-02" db="UniProtKB">
        <authorList>
            <consortium name="WormBaseParasite"/>
        </authorList>
    </citation>
    <scope>IDENTIFICATION</scope>
</reference>
<evidence type="ECO:0000259" key="1">
    <source>
        <dbReference type="PROSITE" id="PS50948"/>
    </source>
</evidence>
<dbReference type="STRING" id="451379.A0A0N5AAC3"/>
<proteinExistence type="predicted"/>
<dbReference type="PANTHER" id="PTHR47327:SF18">
    <property type="entry name" value="PAN DOMAIN PROTEIN"/>
    <property type="match status" value="1"/>
</dbReference>
<evidence type="ECO:0000313" key="3">
    <source>
        <dbReference type="WBParaSite" id="SMUV_0000109101-mRNA-1"/>
    </source>
</evidence>
<dbReference type="GO" id="GO:0009653">
    <property type="term" value="P:anatomical structure morphogenesis"/>
    <property type="evidence" value="ECO:0007669"/>
    <property type="project" value="TreeGrafter"/>
</dbReference>
<feature type="domain" description="Apple" evidence="1">
    <location>
        <begin position="117"/>
        <end position="204"/>
    </location>
</feature>
<dbReference type="Pfam" id="PF00024">
    <property type="entry name" value="PAN_1"/>
    <property type="match status" value="1"/>
</dbReference>
<dbReference type="SUPFAM" id="SSF57414">
    <property type="entry name" value="Hairpin loop containing domain-like"/>
    <property type="match status" value="3"/>
</dbReference>
<name>A0A0N5AAC3_9BILA</name>
<feature type="domain" description="Apple" evidence="1">
    <location>
        <begin position="26"/>
        <end position="110"/>
    </location>
</feature>
<dbReference type="Proteomes" id="UP000046393">
    <property type="component" value="Unplaced"/>
</dbReference>
<dbReference type="CDD" id="cd01099">
    <property type="entry name" value="PAN_AP_HGF"/>
    <property type="match status" value="1"/>
</dbReference>
<dbReference type="InterPro" id="IPR052774">
    <property type="entry name" value="Celegans_DevNeuronal_Protein"/>
</dbReference>
<dbReference type="WBParaSite" id="SMUV_0000109101-mRNA-1">
    <property type="protein sequence ID" value="SMUV_0000109101-mRNA-1"/>
    <property type="gene ID" value="SMUV_0000109101"/>
</dbReference>
<dbReference type="PANTHER" id="PTHR47327">
    <property type="entry name" value="FI18240P1-RELATED"/>
    <property type="match status" value="1"/>
</dbReference>
<sequence length="665" mass="74742">MCSVNEVCGHEGKIGCVRESGAFSACDQSHTATFIRTDSFTSTDSSILSLDGVSEIECEIKCLEISECESFIYNWDTSLCDIYDVSNPAISGLNQQSSSTKSCSLFQKVCLPADFHCSKSYAFQRFGQHILIGTALQVINASDVVDCLISCLKSDFKFRLECRSVIYYYESRECILNRENRMTVPEAFKLISKAEKVDYFDNLCFSASCLDGFETHWVKINTPLISDLANVVVIKNTTDYECIESCLNNIVGGQNFPCHVFSYNKDIRYCYAIAEPQLWKPLTINSDRNNFNITKDCFEKICLPSKILNSKRLTPQGEVSGILQDGCYLIGKMKASTIIPSARPQRVNYFLNTCTRAEIEDSGYHDTLISEDLLSMHTTSASAENGNGKMHNSSNDTRRVQVDKKLNSVMVYVNFGKNDLTSDTKQAEAINNVNGEKIYCHDGKLHLRFATPTSAIVSIDNQTLESCQKKFYQKLVVEYEINKLMNACPPVQFMPQSWLVFTVAKNDNSAKKLKVTCILSPKRKSLTNSNLLSNKFTIGFWVVHNGMPVSKVAVGEKVELRWLIFGPRLKRDFLIRLCTAETVDENALLSPVILVKNGCTNRNLWQLGLSETVTKTNYGFSTNITAFRFKGSTKKPCNGLEGYENETKVIARQQVIQNFACLRTR</sequence>
<accession>A0A0N5AAC3</accession>
<feature type="domain" description="Apple" evidence="1">
    <location>
        <begin position="209"/>
        <end position="297"/>
    </location>
</feature>
<dbReference type="InterPro" id="IPR003609">
    <property type="entry name" value="Pan_app"/>
</dbReference>